<evidence type="ECO:0000313" key="3">
    <source>
        <dbReference type="Proteomes" id="UP001279734"/>
    </source>
</evidence>
<protein>
    <submittedName>
        <fullName evidence="2">Uncharacterized protein</fullName>
    </submittedName>
</protein>
<comment type="caution">
    <text evidence="2">The sequence shown here is derived from an EMBL/GenBank/DDBJ whole genome shotgun (WGS) entry which is preliminary data.</text>
</comment>
<proteinExistence type="predicted"/>
<gene>
    <name evidence="2" type="ORF">Nepgr_002016</name>
</gene>
<evidence type="ECO:0000313" key="2">
    <source>
        <dbReference type="EMBL" id="GMH00177.1"/>
    </source>
</evidence>
<feature type="region of interest" description="Disordered" evidence="1">
    <location>
        <begin position="86"/>
        <end position="128"/>
    </location>
</feature>
<sequence length="128" mass="13795">MTFHSIMMFSDEFINSADPIGGILIALLFSLTSRIPHYAEIAVQNCISTFSTILQSKSPASFSQSIVLCLWEDKSAAIAPTSCAADAATESDEAQSDAAENSNETSKQEDSGNEEAMEEIPEIRVHSC</sequence>
<evidence type="ECO:0000256" key="1">
    <source>
        <dbReference type="SAM" id="MobiDB-lite"/>
    </source>
</evidence>
<dbReference type="AlphaFoldDB" id="A0AAD3P6C5"/>
<dbReference type="EMBL" id="BSYO01000002">
    <property type="protein sequence ID" value="GMH00177.1"/>
    <property type="molecule type" value="Genomic_DNA"/>
</dbReference>
<feature type="compositionally biased region" description="Acidic residues" evidence="1">
    <location>
        <begin position="111"/>
        <end position="120"/>
    </location>
</feature>
<name>A0AAD3P6C5_NEPGR</name>
<reference evidence="2" key="1">
    <citation type="submission" date="2023-05" db="EMBL/GenBank/DDBJ databases">
        <title>Nepenthes gracilis genome sequencing.</title>
        <authorList>
            <person name="Fukushima K."/>
        </authorList>
    </citation>
    <scope>NUCLEOTIDE SEQUENCE</scope>
    <source>
        <strain evidence="2">SING2019-196</strain>
    </source>
</reference>
<keyword evidence="3" id="KW-1185">Reference proteome</keyword>
<dbReference type="Proteomes" id="UP001279734">
    <property type="component" value="Unassembled WGS sequence"/>
</dbReference>
<accession>A0AAD3P6C5</accession>
<organism evidence="2 3">
    <name type="scientific">Nepenthes gracilis</name>
    <name type="common">Slender pitcher plant</name>
    <dbReference type="NCBI Taxonomy" id="150966"/>
    <lineage>
        <taxon>Eukaryota</taxon>
        <taxon>Viridiplantae</taxon>
        <taxon>Streptophyta</taxon>
        <taxon>Embryophyta</taxon>
        <taxon>Tracheophyta</taxon>
        <taxon>Spermatophyta</taxon>
        <taxon>Magnoliopsida</taxon>
        <taxon>eudicotyledons</taxon>
        <taxon>Gunneridae</taxon>
        <taxon>Pentapetalae</taxon>
        <taxon>Caryophyllales</taxon>
        <taxon>Nepenthaceae</taxon>
        <taxon>Nepenthes</taxon>
    </lineage>
</organism>